<dbReference type="SUPFAM" id="SSF47413">
    <property type="entry name" value="lambda repressor-like DNA-binding domains"/>
    <property type="match status" value="1"/>
</dbReference>
<dbReference type="InterPro" id="IPR010982">
    <property type="entry name" value="Lambda_DNA-bd_dom_sf"/>
</dbReference>
<keyword evidence="3" id="KW-1185">Reference proteome</keyword>
<dbReference type="Proteomes" id="UP001552427">
    <property type="component" value="Unassembled WGS sequence"/>
</dbReference>
<comment type="caution">
    <text evidence="2">The sequence shown here is derived from an EMBL/GenBank/DDBJ whole genome shotgun (WGS) entry which is preliminary data.</text>
</comment>
<dbReference type="RefSeq" id="WP_364446972.1">
    <property type="nucleotide sequence ID" value="NZ_JBFARM010000003.1"/>
</dbReference>
<evidence type="ECO:0000313" key="2">
    <source>
        <dbReference type="EMBL" id="MEV4285805.1"/>
    </source>
</evidence>
<sequence length="104" mass="10984">MVGGRARSVPPRDLAQDPENWPHADLSAHPAAAVVQAIAAALVDELVARRLSRRGLAAFTGVNRQSINTLISGCSWPDVATIAQLEIGLDIRLWPGPPDGSARS</sequence>
<proteinExistence type="predicted"/>
<evidence type="ECO:0000313" key="3">
    <source>
        <dbReference type="Proteomes" id="UP001552427"/>
    </source>
</evidence>
<organism evidence="2 3">
    <name type="scientific">Nonomuraea bangladeshensis</name>
    <dbReference type="NCBI Taxonomy" id="404385"/>
    <lineage>
        <taxon>Bacteria</taxon>
        <taxon>Bacillati</taxon>
        <taxon>Actinomycetota</taxon>
        <taxon>Actinomycetes</taxon>
        <taxon>Streptosporangiales</taxon>
        <taxon>Streptosporangiaceae</taxon>
        <taxon>Nonomuraea</taxon>
    </lineage>
</organism>
<gene>
    <name evidence="2" type="ORF">AB0K40_09900</name>
</gene>
<evidence type="ECO:0000256" key="1">
    <source>
        <dbReference type="SAM" id="MobiDB-lite"/>
    </source>
</evidence>
<accession>A0ABV3H0Z1</accession>
<protein>
    <submittedName>
        <fullName evidence="2">Helix-turn-helix transcriptional regulator</fullName>
    </submittedName>
</protein>
<dbReference type="EMBL" id="JBFARM010000003">
    <property type="protein sequence ID" value="MEV4285805.1"/>
    <property type="molecule type" value="Genomic_DNA"/>
</dbReference>
<feature type="region of interest" description="Disordered" evidence="1">
    <location>
        <begin position="1"/>
        <end position="25"/>
    </location>
</feature>
<reference evidence="2 3" key="1">
    <citation type="submission" date="2024-06" db="EMBL/GenBank/DDBJ databases">
        <title>The Natural Products Discovery Center: Release of the First 8490 Sequenced Strains for Exploring Actinobacteria Biosynthetic Diversity.</title>
        <authorList>
            <person name="Kalkreuter E."/>
            <person name="Kautsar S.A."/>
            <person name="Yang D."/>
            <person name="Bader C.D."/>
            <person name="Teijaro C.N."/>
            <person name="Fluegel L."/>
            <person name="Davis C.M."/>
            <person name="Simpson J.R."/>
            <person name="Lauterbach L."/>
            <person name="Steele A.D."/>
            <person name="Gui C."/>
            <person name="Meng S."/>
            <person name="Li G."/>
            <person name="Viehrig K."/>
            <person name="Ye F."/>
            <person name="Su P."/>
            <person name="Kiefer A.F."/>
            <person name="Nichols A."/>
            <person name="Cepeda A.J."/>
            <person name="Yan W."/>
            <person name="Fan B."/>
            <person name="Jiang Y."/>
            <person name="Adhikari A."/>
            <person name="Zheng C.-J."/>
            <person name="Schuster L."/>
            <person name="Cowan T.M."/>
            <person name="Smanski M.J."/>
            <person name="Chevrette M.G."/>
            <person name="De Carvalho L.P.S."/>
            <person name="Shen B."/>
        </authorList>
    </citation>
    <scope>NUCLEOTIDE SEQUENCE [LARGE SCALE GENOMIC DNA]</scope>
    <source>
        <strain evidence="2 3">NPDC049574</strain>
    </source>
</reference>
<name>A0ABV3H0Z1_9ACTN</name>